<accession>A0A1T4US71</accession>
<proteinExistence type="predicted"/>
<sequence length="110" mass="12333">MLLGEFYSLYDATLFLTAEHVSELFLYAAEPVYTVGCPLFDEVRLPVNNGFFIVKVLNNADDNMYIKSVSINGYLLDSGLFFNHSEFKAGGELKFVMTGDKLQAMTLLTN</sequence>
<feature type="domain" description="Glycosyl hydrolase family 92" evidence="1">
    <location>
        <begin position="28"/>
        <end position="98"/>
    </location>
</feature>
<reference evidence="2 3" key="1">
    <citation type="submission" date="2017-02" db="EMBL/GenBank/DDBJ databases">
        <authorList>
            <person name="Peterson S.W."/>
        </authorList>
    </citation>
    <scope>NUCLEOTIDE SEQUENCE [LARGE SCALE GENOMIC DNA]</scope>
    <source>
        <strain evidence="2 3">CECT 9189</strain>
    </source>
</reference>
<dbReference type="GO" id="GO:0016787">
    <property type="term" value="F:hydrolase activity"/>
    <property type="evidence" value="ECO:0007669"/>
    <property type="project" value="UniProtKB-KW"/>
</dbReference>
<evidence type="ECO:0000313" key="2">
    <source>
        <dbReference type="EMBL" id="SKA55488.1"/>
    </source>
</evidence>
<dbReference type="EMBL" id="FUWP01000030">
    <property type="protein sequence ID" value="SKA55488.1"/>
    <property type="molecule type" value="Genomic_DNA"/>
</dbReference>
<dbReference type="OrthoDB" id="9804511at2"/>
<dbReference type="Proteomes" id="UP000191116">
    <property type="component" value="Unassembled WGS sequence"/>
</dbReference>
<keyword evidence="2" id="KW-0378">Hydrolase</keyword>
<gene>
    <name evidence="2" type="ORF">CZ814_03621</name>
</gene>
<protein>
    <submittedName>
        <fullName evidence="2">Glycosyl hydrolase family 92</fullName>
    </submittedName>
</protein>
<dbReference type="Gene3D" id="3.30.2080.10">
    <property type="entry name" value="GH92 mannosidase domain"/>
    <property type="match status" value="1"/>
</dbReference>
<organism evidence="2 3">
    <name type="scientific">Photobacterium toruni</name>
    <dbReference type="NCBI Taxonomy" id="1935446"/>
    <lineage>
        <taxon>Bacteria</taxon>
        <taxon>Pseudomonadati</taxon>
        <taxon>Pseudomonadota</taxon>
        <taxon>Gammaproteobacteria</taxon>
        <taxon>Vibrionales</taxon>
        <taxon>Vibrionaceae</taxon>
        <taxon>Photobacterium</taxon>
    </lineage>
</organism>
<dbReference type="Pfam" id="PF07971">
    <property type="entry name" value="Glyco_hydro_92"/>
    <property type="match status" value="1"/>
</dbReference>
<dbReference type="InterPro" id="IPR012939">
    <property type="entry name" value="Glyco_hydro_92"/>
</dbReference>
<dbReference type="AlphaFoldDB" id="A0A1T4US71"/>
<evidence type="ECO:0000259" key="1">
    <source>
        <dbReference type="Pfam" id="PF07971"/>
    </source>
</evidence>
<dbReference type="RefSeq" id="WP_144379615.1">
    <property type="nucleotide sequence ID" value="NZ_AP024855.1"/>
</dbReference>
<evidence type="ECO:0000313" key="3">
    <source>
        <dbReference type="Proteomes" id="UP000191116"/>
    </source>
</evidence>
<name>A0A1T4US71_9GAMM</name>